<evidence type="ECO:0000313" key="10">
    <source>
        <dbReference type="EMBL" id="UUC45368.1"/>
    </source>
</evidence>
<keyword evidence="6" id="KW-0443">Lipid metabolism</keyword>
<dbReference type="SUPFAM" id="SSF54637">
    <property type="entry name" value="Thioesterase/thiol ester dehydrase-isomerase"/>
    <property type="match status" value="2"/>
</dbReference>
<accession>A0ABY5IRC3</accession>
<reference evidence="10" key="1">
    <citation type="submission" date="2022-07" db="EMBL/GenBank/DDBJ databases">
        <title>Isolation, identification, and degradation of a PFOSA degrading strain from sewage treatment plant.</title>
        <authorList>
            <person name="Zhang L."/>
            <person name="Huo Y."/>
        </authorList>
    </citation>
    <scope>NUCLEOTIDE SEQUENCE</scope>
    <source>
        <strain evidence="10">C1</strain>
    </source>
</reference>
<comment type="similarity">
    <text evidence="1">Belongs to the acyl-ACP thioesterase family.</text>
</comment>
<dbReference type="Pfam" id="PF01643">
    <property type="entry name" value="Acyl-ACP_TE"/>
    <property type="match status" value="1"/>
</dbReference>
<dbReference type="CDD" id="cd00586">
    <property type="entry name" value="4HBT"/>
    <property type="match status" value="1"/>
</dbReference>
<dbReference type="InterPro" id="IPR045023">
    <property type="entry name" value="FATA/B"/>
</dbReference>
<dbReference type="InterPro" id="IPR029069">
    <property type="entry name" value="HotDog_dom_sf"/>
</dbReference>
<name>A0ABY5IRC3_9FLAO</name>
<keyword evidence="3" id="KW-0378">Hydrolase</keyword>
<evidence type="ECO:0000259" key="9">
    <source>
        <dbReference type="Pfam" id="PF20791"/>
    </source>
</evidence>
<dbReference type="EMBL" id="CP101751">
    <property type="protein sequence ID" value="UUC45368.1"/>
    <property type="molecule type" value="Genomic_DNA"/>
</dbReference>
<dbReference type="Gene3D" id="3.10.129.10">
    <property type="entry name" value="Hotdog Thioesterase"/>
    <property type="match status" value="2"/>
</dbReference>
<organism evidence="10 11">
    <name type="scientific">Flavobacterium cerinum</name>
    <dbReference type="NCBI Taxonomy" id="2502784"/>
    <lineage>
        <taxon>Bacteria</taxon>
        <taxon>Pseudomonadati</taxon>
        <taxon>Bacteroidota</taxon>
        <taxon>Flavobacteriia</taxon>
        <taxon>Flavobacteriales</taxon>
        <taxon>Flavobacteriaceae</taxon>
        <taxon>Flavobacterium</taxon>
    </lineage>
</organism>
<dbReference type="Pfam" id="PF20791">
    <property type="entry name" value="Acyl-ACP_TE_C"/>
    <property type="match status" value="1"/>
</dbReference>
<keyword evidence="5" id="KW-0809">Transit peptide</keyword>
<evidence type="ECO:0000256" key="2">
    <source>
        <dbReference type="ARBA" id="ARBA00022516"/>
    </source>
</evidence>
<dbReference type="PANTHER" id="PTHR31727">
    <property type="entry name" value="OLEOYL-ACYL CARRIER PROTEIN THIOESTERASE 1, CHLOROPLASTIC"/>
    <property type="match status" value="1"/>
</dbReference>
<keyword evidence="2" id="KW-0444">Lipid biosynthesis</keyword>
<dbReference type="Proteomes" id="UP001059844">
    <property type="component" value="Chromosome"/>
</dbReference>
<evidence type="ECO:0000256" key="4">
    <source>
        <dbReference type="ARBA" id="ARBA00022832"/>
    </source>
</evidence>
<evidence type="ECO:0000256" key="1">
    <source>
        <dbReference type="ARBA" id="ARBA00006500"/>
    </source>
</evidence>
<keyword evidence="4" id="KW-0276">Fatty acid metabolism</keyword>
<evidence type="ECO:0000256" key="5">
    <source>
        <dbReference type="ARBA" id="ARBA00022946"/>
    </source>
</evidence>
<protein>
    <submittedName>
        <fullName evidence="10">Thioesterase</fullName>
    </submittedName>
</protein>
<dbReference type="InterPro" id="IPR049427">
    <property type="entry name" value="Acyl-ACP_TE_C"/>
</dbReference>
<dbReference type="InterPro" id="IPR002864">
    <property type="entry name" value="Acyl-ACP_thioesterase_NHD"/>
</dbReference>
<evidence type="ECO:0000259" key="8">
    <source>
        <dbReference type="Pfam" id="PF01643"/>
    </source>
</evidence>
<evidence type="ECO:0000256" key="7">
    <source>
        <dbReference type="ARBA" id="ARBA00023160"/>
    </source>
</evidence>
<feature type="domain" description="Acyl-ACP thioesterase N-terminal hotdog" evidence="8">
    <location>
        <begin position="10"/>
        <end position="128"/>
    </location>
</feature>
<feature type="domain" description="Acyl-ACP thioesterase-like C-terminal" evidence="9">
    <location>
        <begin position="165"/>
        <end position="236"/>
    </location>
</feature>
<sequence length="248" mass="28820">MPITPDFTSVYEHEWEINFTQCTPYGFLKYTDLCNLLQLTAAEHSIHGGLSFNDMQLHDQAWVLSRIRVEITDILPKWMDKVIVKTWIEDLQGSRSIRNIEMYLNGKKVAGASTFWAVFNTKLRKAEALALPHEHFEKFPGWHATEQHFSKINVSRDTKVAGSRKVALSDLDIVNHVNNVKYLEWCLDTLNAKAVLKQEIKSFEMNFMRELNLNDAVTLHRTTEEKPTYFSVNKEDNKVSFALQLDWK</sequence>
<evidence type="ECO:0000313" key="11">
    <source>
        <dbReference type="Proteomes" id="UP001059844"/>
    </source>
</evidence>
<keyword evidence="7" id="KW-0275">Fatty acid biosynthesis</keyword>
<proteinExistence type="inferred from homology"/>
<dbReference type="RefSeq" id="WP_256551065.1">
    <property type="nucleotide sequence ID" value="NZ_CP101751.1"/>
</dbReference>
<evidence type="ECO:0000256" key="6">
    <source>
        <dbReference type="ARBA" id="ARBA00023098"/>
    </source>
</evidence>
<dbReference type="PANTHER" id="PTHR31727:SF6">
    <property type="entry name" value="OLEOYL-ACYL CARRIER PROTEIN THIOESTERASE 1, CHLOROPLASTIC"/>
    <property type="match status" value="1"/>
</dbReference>
<evidence type="ECO:0000256" key="3">
    <source>
        <dbReference type="ARBA" id="ARBA00022801"/>
    </source>
</evidence>
<gene>
    <name evidence="10" type="ORF">NOX80_17300</name>
</gene>
<keyword evidence="11" id="KW-1185">Reference proteome</keyword>